<proteinExistence type="predicted"/>
<dbReference type="GO" id="GO:0003677">
    <property type="term" value="F:DNA binding"/>
    <property type="evidence" value="ECO:0007669"/>
    <property type="project" value="UniProtKB-KW"/>
</dbReference>
<accession>A0A392P2E1</accession>
<dbReference type="AlphaFoldDB" id="A0A392P2E1"/>
<organism evidence="1 2">
    <name type="scientific">Trifolium medium</name>
    <dbReference type="NCBI Taxonomy" id="97028"/>
    <lineage>
        <taxon>Eukaryota</taxon>
        <taxon>Viridiplantae</taxon>
        <taxon>Streptophyta</taxon>
        <taxon>Embryophyta</taxon>
        <taxon>Tracheophyta</taxon>
        <taxon>Spermatophyta</taxon>
        <taxon>Magnoliopsida</taxon>
        <taxon>eudicotyledons</taxon>
        <taxon>Gunneridae</taxon>
        <taxon>Pentapetalae</taxon>
        <taxon>rosids</taxon>
        <taxon>fabids</taxon>
        <taxon>Fabales</taxon>
        <taxon>Fabaceae</taxon>
        <taxon>Papilionoideae</taxon>
        <taxon>50 kb inversion clade</taxon>
        <taxon>NPAAA clade</taxon>
        <taxon>Hologalegina</taxon>
        <taxon>IRL clade</taxon>
        <taxon>Trifolieae</taxon>
        <taxon>Trifolium</taxon>
    </lineage>
</organism>
<keyword evidence="2" id="KW-1185">Reference proteome</keyword>
<dbReference type="Proteomes" id="UP000265520">
    <property type="component" value="Unassembled WGS sequence"/>
</dbReference>
<sequence length="217" mass="24390">MSPYLFILVAEGLTSLIHKVVGRGDIHVVKICRGTPLVSHLVFVDDYFLFCRANVVEANHLLIILKTYEEASGQQVNFSKSEVFMSRNISYAAQQDLSGILGVRHVMGTGIYLGLPSMVERSKKATFSYLKDRIWQKINSCREHFLSKAGKEVMIKSVFQAIPSYIMSLYIIPSTTIVEIERMLNGFWWGGGANNKGIWCLTYDWLTVPKAKGGLGF</sequence>
<evidence type="ECO:0000313" key="2">
    <source>
        <dbReference type="Proteomes" id="UP000265520"/>
    </source>
</evidence>
<evidence type="ECO:0000313" key="1">
    <source>
        <dbReference type="EMBL" id="MCI05894.1"/>
    </source>
</evidence>
<protein>
    <submittedName>
        <fullName evidence="1">Replication protein A 70 kDa dna-binding subunit</fullName>
    </submittedName>
</protein>
<dbReference type="EMBL" id="LXQA010060099">
    <property type="protein sequence ID" value="MCI05894.1"/>
    <property type="molecule type" value="Genomic_DNA"/>
</dbReference>
<reference evidence="1 2" key="1">
    <citation type="journal article" date="2018" name="Front. Plant Sci.">
        <title>Red Clover (Trifolium pratense) and Zigzag Clover (T. medium) - A Picture of Genomic Similarities and Differences.</title>
        <authorList>
            <person name="Dluhosova J."/>
            <person name="Istvanek J."/>
            <person name="Nedelnik J."/>
            <person name="Repkova J."/>
        </authorList>
    </citation>
    <scope>NUCLEOTIDE SEQUENCE [LARGE SCALE GENOMIC DNA]</scope>
    <source>
        <strain evidence="2">cv. 10/8</strain>
        <tissue evidence="1">Leaf</tissue>
    </source>
</reference>
<name>A0A392P2E1_9FABA</name>
<dbReference type="PANTHER" id="PTHR33116:SF86">
    <property type="entry name" value="REVERSE TRANSCRIPTASE DOMAIN-CONTAINING PROTEIN"/>
    <property type="match status" value="1"/>
</dbReference>
<dbReference type="PANTHER" id="PTHR33116">
    <property type="entry name" value="REVERSE TRANSCRIPTASE ZINC-BINDING DOMAIN-CONTAINING PROTEIN-RELATED-RELATED"/>
    <property type="match status" value="1"/>
</dbReference>
<comment type="caution">
    <text evidence="1">The sequence shown here is derived from an EMBL/GenBank/DDBJ whole genome shotgun (WGS) entry which is preliminary data.</text>
</comment>
<keyword evidence="1" id="KW-0238">DNA-binding</keyword>